<proteinExistence type="predicted"/>
<keyword evidence="1" id="KW-0812">Transmembrane</keyword>
<dbReference type="RefSeq" id="WP_118844527.1">
    <property type="nucleotide sequence ID" value="NZ_CP032090.1"/>
</dbReference>
<evidence type="ECO:0000256" key="1">
    <source>
        <dbReference type="SAM" id="Phobius"/>
    </source>
</evidence>
<organism evidence="2 3">
    <name type="scientific">Pseudoalteromonas lipolytica</name>
    <dbReference type="NCBI Taxonomy" id="570156"/>
    <lineage>
        <taxon>Bacteria</taxon>
        <taxon>Pseudomonadati</taxon>
        <taxon>Pseudomonadota</taxon>
        <taxon>Gammaproteobacteria</taxon>
        <taxon>Alteromonadales</taxon>
        <taxon>Pseudoalteromonadaceae</taxon>
        <taxon>Pseudoalteromonas</taxon>
    </lineage>
</organism>
<protein>
    <submittedName>
        <fullName evidence="2">Uncharacterized protein</fullName>
    </submittedName>
</protein>
<keyword evidence="1" id="KW-0472">Membrane</keyword>
<name>A0AAD0WDC2_9GAMM</name>
<accession>A0AAD0WDC2</accession>
<evidence type="ECO:0000313" key="2">
    <source>
        <dbReference type="EMBL" id="AXV65916.1"/>
    </source>
</evidence>
<dbReference type="EMBL" id="CP032090">
    <property type="protein sequence ID" value="AXV65916.1"/>
    <property type="molecule type" value="Genomic_DNA"/>
</dbReference>
<feature type="transmembrane region" description="Helical" evidence="1">
    <location>
        <begin position="75"/>
        <end position="98"/>
    </location>
</feature>
<evidence type="ECO:0000313" key="3">
    <source>
        <dbReference type="Proteomes" id="UP000264605"/>
    </source>
</evidence>
<dbReference type="AlphaFoldDB" id="A0AAD0WDC2"/>
<sequence length="106" mass="12019">MALINTDWTEELEQVNKVAKKIIEDDISPLIDQKIDLINTCADELMRSSAYQAETLADKLLKEIAIQRQQLVADVIRVGVIFLLAFTLSGASLMWLFFQFEHGFSS</sequence>
<gene>
    <name evidence="2" type="ORF">D0907_11875</name>
</gene>
<dbReference type="Proteomes" id="UP000264605">
    <property type="component" value="Chromosome"/>
</dbReference>
<reference evidence="2 3" key="1">
    <citation type="submission" date="2018-08" db="EMBL/GenBank/DDBJ databases">
        <title>Draft genome sequence of Pseudoalteromonas donghaensis HJ51.</title>
        <authorList>
            <person name="Oh J."/>
            <person name="Roh D."/>
        </authorList>
    </citation>
    <scope>NUCLEOTIDE SEQUENCE [LARGE SCALE GENOMIC DNA]</scope>
    <source>
        <strain evidence="2 3">HJ51</strain>
    </source>
</reference>
<dbReference type="KEGG" id="pdj:D0907_11875"/>
<keyword evidence="1" id="KW-1133">Transmembrane helix</keyword>
<dbReference type="GeneID" id="99506164"/>